<gene>
    <name evidence="4" type="ORF">EAS64_21590</name>
</gene>
<dbReference type="InterPro" id="IPR000600">
    <property type="entry name" value="ROK"/>
</dbReference>
<dbReference type="SUPFAM" id="SSF53067">
    <property type="entry name" value="Actin-like ATPase domain"/>
    <property type="match status" value="1"/>
</dbReference>
<dbReference type="SUPFAM" id="SSF46785">
    <property type="entry name" value="Winged helix' DNA-binding domain"/>
    <property type="match status" value="1"/>
</dbReference>
<evidence type="ECO:0000256" key="2">
    <source>
        <dbReference type="SAM" id="MobiDB-lite"/>
    </source>
</evidence>
<comment type="caution">
    <text evidence="4">The sequence shown here is derived from an EMBL/GenBank/DDBJ whole genome shotgun (WGS) entry which is preliminary data.</text>
</comment>
<name>A0A6P2BXQ6_9ACTN</name>
<sequence length="416" mass="41724">MTAAADEGLPAGKASGAEQRRTKPGTPSLLRELNDRAALELLLAEGPLTRAQLSERTGVSKVTVSQMLARLEDRGLVMVAGEQAGGRGPNAALYSVVPSSAFVAGLYVESDLVSAAVADVTGTRVADVSVDPNGADDPVGVVREAIEQACERAGIDFSALSAVVIGSPGVLDPRTGAPRLAVNLPTWHEGVLDALREVLHTPVLIENDVNLAAMAERADGAAAGLDDFAFVWLGGGLGLAAVINGEVRRGVGGAAGEIGWMPVHGAPLPAGNEHPSKAGLQALAGGLAVQALAAEHGFAAATPGDAIAAALADLDRAPQGSGAAFIDELAHRVSIGVAAVCVVLDPGLVVLGGTIGKAGGAELAARVAAEVPRLCLARPRVVPTSVPGEPVLLGAMQAALAQARTSMFTSLGSTSE</sequence>
<dbReference type="PANTHER" id="PTHR18964:SF149">
    <property type="entry name" value="BIFUNCTIONAL UDP-N-ACETYLGLUCOSAMINE 2-EPIMERASE_N-ACETYLMANNOSAMINE KINASE"/>
    <property type="match status" value="1"/>
</dbReference>
<dbReference type="AlphaFoldDB" id="A0A6P2BXQ6"/>
<evidence type="ECO:0000256" key="1">
    <source>
        <dbReference type="ARBA" id="ARBA00006479"/>
    </source>
</evidence>
<dbReference type="CDD" id="cd23763">
    <property type="entry name" value="ASKHA_ATPase_ROK"/>
    <property type="match status" value="1"/>
</dbReference>
<dbReference type="InterPro" id="IPR043129">
    <property type="entry name" value="ATPase_NBD"/>
</dbReference>
<feature type="domain" description="HTH marR-type" evidence="3">
    <location>
        <begin position="38"/>
        <end position="87"/>
    </location>
</feature>
<dbReference type="OrthoDB" id="3523179at2"/>
<dbReference type="Gene3D" id="3.30.420.40">
    <property type="match status" value="2"/>
</dbReference>
<dbReference type="EMBL" id="RPFW01000004">
    <property type="protein sequence ID" value="TVZ03051.1"/>
    <property type="molecule type" value="Genomic_DNA"/>
</dbReference>
<organism evidence="4 5">
    <name type="scientific">Trebonia kvetii</name>
    <dbReference type="NCBI Taxonomy" id="2480626"/>
    <lineage>
        <taxon>Bacteria</taxon>
        <taxon>Bacillati</taxon>
        <taxon>Actinomycetota</taxon>
        <taxon>Actinomycetes</taxon>
        <taxon>Streptosporangiales</taxon>
        <taxon>Treboniaceae</taxon>
        <taxon>Trebonia</taxon>
    </lineage>
</organism>
<dbReference type="CDD" id="cd00090">
    <property type="entry name" value="HTH_ARSR"/>
    <property type="match status" value="1"/>
</dbReference>
<reference evidence="4 5" key="1">
    <citation type="submission" date="2018-11" db="EMBL/GenBank/DDBJ databases">
        <title>Trebonia kvetii gen.nov., sp.nov., a novel acidophilic actinobacterium, and proposal of the new actinobacterial family Treboniaceae fam. nov.</title>
        <authorList>
            <person name="Rapoport D."/>
            <person name="Sagova-Mareckova M."/>
            <person name="Sedlacek I."/>
            <person name="Provaznik J."/>
            <person name="Kralova S."/>
            <person name="Pavlinic D."/>
            <person name="Benes V."/>
            <person name="Kopecky J."/>
        </authorList>
    </citation>
    <scope>NUCLEOTIDE SEQUENCE [LARGE SCALE GENOMIC DNA]</scope>
    <source>
        <strain evidence="4 5">15Tr583</strain>
    </source>
</reference>
<dbReference type="GO" id="GO:0003700">
    <property type="term" value="F:DNA-binding transcription factor activity"/>
    <property type="evidence" value="ECO:0007669"/>
    <property type="project" value="InterPro"/>
</dbReference>
<dbReference type="Proteomes" id="UP000460272">
    <property type="component" value="Unassembled WGS sequence"/>
</dbReference>
<dbReference type="RefSeq" id="WP_145855441.1">
    <property type="nucleotide sequence ID" value="NZ_RPFW01000004.1"/>
</dbReference>
<protein>
    <submittedName>
        <fullName evidence="4">ROK family transcriptional regulator</fullName>
    </submittedName>
</protein>
<comment type="similarity">
    <text evidence="1">Belongs to the ROK (NagC/XylR) family.</text>
</comment>
<evidence type="ECO:0000313" key="5">
    <source>
        <dbReference type="Proteomes" id="UP000460272"/>
    </source>
</evidence>
<accession>A0A6P2BXQ6</accession>
<dbReference type="Pfam" id="PF12802">
    <property type="entry name" value="MarR_2"/>
    <property type="match status" value="1"/>
</dbReference>
<dbReference type="InterPro" id="IPR011991">
    <property type="entry name" value="ArsR-like_HTH"/>
</dbReference>
<keyword evidence="5" id="KW-1185">Reference proteome</keyword>
<feature type="region of interest" description="Disordered" evidence="2">
    <location>
        <begin position="1"/>
        <end position="29"/>
    </location>
</feature>
<dbReference type="InterPro" id="IPR036390">
    <property type="entry name" value="WH_DNA-bd_sf"/>
</dbReference>
<dbReference type="InterPro" id="IPR000835">
    <property type="entry name" value="HTH_MarR-typ"/>
</dbReference>
<dbReference type="PANTHER" id="PTHR18964">
    <property type="entry name" value="ROK (REPRESSOR, ORF, KINASE) FAMILY"/>
    <property type="match status" value="1"/>
</dbReference>
<evidence type="ECO:0000313" key="4">
    <source>
        <dbReference type="EMBL" id="TVZ03051.1"/>
    </source>
</evidence>
<dbReference type="Pfam" id="PF00480">
    <property type="entry name" value="ROK"/>
    <property type="match status" value="1"/>
</dbReference>
<evidence type="ECO:0000259" key="3">
    <source>
        <dbReference type="Pfam" id="PF12802"/>
    </source>
</evidence>
<dbReference type="InterPro" id="IPR036388">
    <property type="entry name" value="WH-like_DNA-bd_sf"/>
</dbReference>
<dbReference type="Gene3D" id="1.10.10.10">
    <property type="entry name" value="Winged helix-like DNA-binding domain superfamily/Winged helix DNA-binding domain"/>
    <property type="match status" value="1"/>
</dbReference>
<proteinExistence type="inferred from homology"/>